<evidence type="ECO:0008006" key="3">
    <source>
        <dbReference type="Google" id="ProtNLM"/>
    </source>
</evidence>
<proteinExistence type="predicted"/>
<reference evidence="1 2" key="1">
    <citation type="submission" date="2015-04" db="EMBL/GenBank/DDBJ databases">
        <title>Complete genome sequence of Schizopora paradoxa KUC8140, a cosmopolitan wood degrader in East Asia.</title>
        <authorList>
            <consortium name="DOE Joint Genome Institute"/>
            <person name="Min B."/>
            <person name="Park H."/>
            <person name="Jang Y."/>
            <person name="Kim J.-J."/>
            <person name="Kim K.H."/>
            <person name="Pangilinan J."/>
            <person name="Lipzen A."/>
            <person name="Riley R."/>
            <person name="Grigoriev I.V."/>
            <person name="Spatafora J.W."/>
            <person name="Choi I.-G."/>
        </authorList>
    </citation>
    <scope>NUCLEOTIDE SEQUENCE [LARGE SCALE GENOMIC DNA]</scope>
    <source>
        <strain evidence="1 2">KUC8140</strain>
    </source>
</reference>
<dbReference type="AlphaFoldDB" id="A0A0H2RKU9"/>
<dbReference type="EMBL" id="KQ086313">
    <property type="protein sequence ID" value="KLO05411.1"/>
    <property type="molecule type" value="Genomic_DNA"/>
</dbReference>
<gene>
    <name evidence="1" type="ORF">SCHPADRAFT_911060</name>
</gene>
<protein>
    <recommendedName>
        <fullName evidence="3">BTB domain-containing protein</fullName>
    </recommendedName>
</protein>
<dbReference type="InParanoid" id="A0A0H2RKU9"/>
<organism evidence="1 2">
    <name type="scientific">Schizopora paradoxa</name>
    <dbReference type="NCBI Taxonomy" id="27342"/>
    <lineage>
        <taxon>Eukaryota</taxon>
        <taxon>Fungi</taxon>
        <taxon>Dikarya</taxon>
        <taxon>Basidiomycota</taxon>
        <taxon>Agaricomycotina</taxon>
        <taxon>Agaricomycetes</taxon>
        <taxon>Hymenochaetales</taxon>
        <taxon>Schizoporaceae</taxon>
        <taxon>Schizopora</taxon>
    </lineage>
</organism>
<keyword evidence="2" id="KW-1185">Reference proteome</keyword>
<name>A0A0H2RKU9_9AGAM</name>
<sequence>MVGDKDKEVSLLVKALYGMNLRDALRKMALSDVTSLLSISSKYDFQDVRSDVVQYLESLFPKSLEKYKASKIHEQALEPNQLFGLLVVALRCEVLLIVPALCYICAKIPLPRTVSLLRELPTNQMEQFLLGRDWLCGVSQIILKRSIRATKTGGGALKICGYSGCLGAFY</sequence>
<dbReference type="Proteomes" id="UP000053477">
    <property type="component" value="Unassembled WGS sequence"/>
</dbReference>
<accession>A0A0H2RKU9</accession>
<evidence type="ECO:0000313" key="1">
    <source>
        <dbReference type="EMBL" id="KLO05411.1"/>
    </source>
</evidence>
<evidence type="ECO:0000313" key="2">
    <source>
        <dbReference type="Proteomes" id="UP000053477"/>
    </source>
</evidence>
<dbReference type="OrthoDB" id="3027208at2759"/>